<dbReference type="EMBL" id="CTRI01000002">
    <property type="protein sequence ID" value="CQR26932.1"/>
    <property type="molecule type" value="Genomic_DNA"/>
</dbReference>
<accession>D6CSA6</accession>
<dbReference type="Proteomes" id="UP000002372">
    <property type="component" value="Chromosome"/>
</dbReference>
<keyword evidence="4" id="KW-1185">Reference proteome</keyword>
<evidence type="ECO:0000313" key="2">
    <source>
        <dbReference type="EMBL" id="CQR26932.1"/>
    </source>
</evidence>
<dbReference type="OrthoDB" id="9911888at2"/>
<evidence type="ECO:0000313" key="4">
    <source>
        <dbReference type="Proteomes" id="UP000078599"/>
    </source>
</evidence>
<evidence type="ECO:0000313" key="1">
    <source>
        <dbReference type="EMBL" id="CAZ87634.1"/>
    </source>
</evidence>
<dbReference type="RefSeq" id="WP_013104989.1">
    <property type="nucleotide sequence ID" value="NC_014145.1"/>
</dbReference>
<reference evidence="3" key="2">
    <citation type="journal article" date="2010" name="PLoS Genet.">
        <title>Structure, function, and evolution of the Thiomonas spp. genome.</title>
        <authorList>
            <person name="Arsene-Ploetze F."/>
            <person name="Koechler S."/>
            <person name="Marchal M."/>
            <person name="Coppee J.Y."/>
            <person name="Chandler M."/>
            <person name="Bonnefoy V."/>
            <person name="Brochier-Armanet C."/>
            <person name="Barakat M."/>
            <person name="Barbe V."/>
            <person name="Battaglia-Brunet F."/>
            <person name="Bruneel O."/>
            <person name="Bryan C.G."/>
            <person name="Cleiss-Arnold J."/>
            <person name="Cruveiller S."/>
            <person name="Erhardt M."/>
            <person name="Heinrich-Salmeron A."/>
            <person name="Hommais F."/>
            <person name="Joulian C."/>
            <person name="Krin E."/>
            <person name="Lieutaud A."/>
            <person name="Lievremont D."/>
            <person name="Michel C."/>
            <person name="Muller D."/>
            <person name="Ortet P."/>
            <person name="Proux C."/>
            <person name="Siguier P."/>
            <person name="Roche D."/>
            <person name="Rouy Z."/>
            <person name="Salvignol G."/>
            <person name="Slyemi D."/>
            <person name="Talla E."/>
            <person name="Weiss S."/>
            <person name="Weissenbach J."/>
            <person name="Medigue C."/>
            <person name="Bertin P.N."/>
        </authorList>
    </citation>
    <scope>NUCLEOTIDE SEQUENCE [LARGE SCALE GENOMIC DNA]</scope>
    <source>
        <strain evidence="3">DSM 22701 / CIP 110005 / 3As</strain>
    </source>
</reference>
<protein>
    <submittedName>
        <fullName evidence="1">Uncharacterized protein</fullName>
    </submittedName>
</protein>
<evidence type="ECO:0000313" key="3">
    <source>
        <dbReference type="Proteomes" id="UP000002372"/>
    </source>
</evidence>
<reference key="1">
    <citation type="submission" date="2009-07" db="EMBL/GenBank/DDBJ databases">
        <authorList>
            <person name="Genoscope - CEA"/>
        </authorList>
    </citation>
    <scope>NUCLEOTIDE SEQUENCE</scope>
    <source>
        <strain>3As</strain>
    </source>
</reference>
<dbReference type="AlphaFoldDB" id="D6CSA6"/>
<dbReference type="HOGENOM" id="CLU_2829914_0_0_4"/>
<sequence>MSGLTECDQDSPGVAETIRAMSADEVRKLLEEARASELRRTLEDVQAVVAAWHEFGSHPTPSKATG</sequence>
<gene>
    <name evidence="1" type="ordered locus">THI_0932</name>
    <name evidence="2" type="ORF">THICB1_100366</name>
</gene>
<dbReference type="KEGG" id="thi:THI_0932"/>
<dbReference type="EMBL" id="FP475956">
    <property type="protein sequence ID" value="CAZ87634.1"/>
    <property type="molecule type" value="Genomic_DNA"/>
</dbReference>
<reference evidence="1" key="3">
    <citation type="submission" date="2010-07" db="EMBL/GenBank/DDBJ databases">
        <authorList>
            <person name="Genoscope - CEA"/>
        </authorList>
    </citation>
    <scope>NUCLEOTIDE SEQUENCE</scope>
    <source>
        <strain evidence="1">3As</strain>
    </source>
</reference>
<reference evidence="2 4" key="4">
    <citation type="submission" date="2015-03" db="EMBL/GenBank/DDBJ databases">
        <authorList>
            <person name="Regsiter A."/>
            <person name="william w."/>
        </authorList>
    </citation>
    <scope>NUCLEOTIDE SEQUENCE [LARGE SCALE GENOMIC DNA]</scope>
    <source>
        <strain evidence="2 4">CB1</strain>
    </source>
</reference>
<name>D6CSA6_THIA3</name>
<organism evidence="1 3">
    <name type="scientific">Thiomonas arsenitoxydans (strain DSM 22701 / CIP 110005 / 3As)</name>
    <dbReference type="NCBI Taxonomy" id="426114"/>
    <lineage>
        <taxon>Bacteria</taxon>
        <taxon>Pseudomonadati</taxon>
        <taxon>Pseudomonadota</taxon>
        <taxon>Betaproteobacteria</taxon>
        <taxon>Burkholderiales</taxon>
        <taxon>Thiomonas</taxon>
    </lineage>
</organism>
<proteinExistence type="predicted"/>
<dbReference type="Proteomes" id="UP000078599">
    <property type="component" value="Unassembled WGS sequence"/>
</dbReference>